<feature type="domain" description="Homeobox" evidence="10">
    <location>
        <begin position="111"/>
        <end position="171"/>
    </location>
</feature>
<keyword evidence="3" id="KW-0217">Developmental protein</keyword>
<evidence type="ECO:0000256" key="3">
    <source>
        <dbReference type="ARBA" id="ARBA00022473"/>
    </source>
</evidence>
<dbReference type="PROSITE" id="PS50071">
    <property type="entry name" value="HOMEOBOX_2"/>
    <property type="match status" value="1"/>
</dbReference>
<dbReference type="InterPro" id="IPR003654">
    <property type="entry name" value="OAR_dom"/>
</dbReference>
<dbReference type="GeneTree" id="ENSGT00940000160633"/>
<evidence type="ECO:0000313" key="12">
    <source>
        <dbReference type="Proteomes" id="UP000694421"/>
    </source>
</evidence>
<dbReference type="GO" id="GO:0005634">
    <property type="term" value="C:nucleus"/>
    <property type="evidence" value="ECO:0007669"/>
    <property type="project" value="UniProtKB-SubCell"/>
</dbReference>
<dbReference type="Pfam" id="PF03826">
    <property type="entry name" value="OAR"/>
    <property type="match status" value="1"/>
</dbReference>
<evidence type="ECO:0000256" key="6">
    <source>
        <dbReference type="ARBA" id="ARBA00023242"/>
    </source>
</evidence>
<evidence type="ECO:0000256" key="7">
    <source>
        <dbReference type="PROSITE-ProRule" id="PRU00108"/>
    </source>
</evidence>
<evidence type="ECO:0000256" key="5">
    <source>
        <dbReference type="ARBA" id="ARBA00023155"/>
    </source>
</evidence>
<keyword evidence="4 7" id="KW-0238">DNA-binding</keyword>
<dbReference type="OMA" id="ILDHTWR"/>
<dbReference type="GO" id="GO:0000977">
    <property type="term" value="F:RNA polymerase II transcription regulatory region sequence-specific DNA binding"/>
    <property type="evidence" value="ECO:0007669"/>
    <property type="project" value="TreeGrafter"/>
</dbReference>
<feature type="compositionally biased region" description="Basic and acidic residues" evidence="9">
    <location>
        <begin position="70"/>
        <end position="80"/>
    </location>
</feature>
<dbReference type="PROSITE" id="PS00027">
    <property type="entry name" value="HOMEOBOX_1"/>
    <property type="match status" value="1"/>
</dbReference>
<keyword evidence="12" id="KW-1185">Reference proteome</keyword>
<keyword evidence="6 7" id="KW-0539">Nucleus</keyword>
<organism evidence="11 12">
    <name type="scientific">Salvator merianae</name>
    <name type="common">Argentine black and white tegu</name>
    <name type="synonym">Tupinambis merianae</name>
    <dbReference type="NCBI Taxonomy" id="96440"/>
    <lineage>
        <taxon>Eukaryota</taxon>
        <taxon>Metazoa</taxon>
        <taxon>Chordata</taxon>
        <taxon>Craniata</taxon>
        <taxon>Vertebrata</taxon>
        <taxon>Euteleostomi</taxon>
        <taxon>Lepidosauria</taxon>
        <taxon>Squamata</taxon>
        <taxon>Bifurcata</taxon>
        <taxon>Unidentata</taxon>
        <taxon>Episquamata</taxon>
        <taxon>Laterata</taxon>
        <taxon>Teiioidea</taxon>
        <taxon>Teiidae</taxon>
        <taxon>Salvator</taxon>
    </lineage>
</organism>
<dbReference type="PANTHER" id="PTHR24329">
    <property type="entry name" value="HOMEOBOX PROTEIN ARISTALESS"/>
    <property type="match status" value="1"/>
</dbReference>
<feature type="DNA-binding region" description="Homeobox" evidence="7">
    <location>
        <begin position="113"/>
        <end position="172"/>
    </location>
</feature>
<evidence type="ECO:0000256" key="2">
    <source>
        <dbReference type="ARBA" id="ARBA00006503"/>
    </source>
</evidence>
<dbReference type="InterPro" id="IPR017970">
    <property type="entry name" value="Homeobox_CS"/>
</dbReference>
<evidence type="ECO:0000256" key="4">
    <source>
        <dbReference type="ARBA" id="ARBA00023125"/>
    </source>
</evidence>
<sequence length="328" mass="36213">MQRASPAAAVAASPALHLLTSYFIDSILGSRSPSGDHHHHHHHDGDPMEPRKPPQQAPEETPRVPTSSAEDEKVEKEARPNDACPTGRVFSTPLAAHEADSEAPGPGQLKRKQRRYRTTFSNFQLEELERAFRKSHYPDVFTREELAMRLDLTEARVQVWFQNRRAKWRKREKTEILGSVPSLSLTHPLGLYLDIPLNQAPLLDPLWRSVPVSTVAMPPAAPTFSPAALTPFGIGGLTWTHLFRNPVLNPQLGRFLSALNPLVTTASVLMKAPGPPEDCAATAFADPVTAERKTFSITDLRLKAKEHSAQIPQLTPAPILASSNKELC</sequence>
<feature type="region of interest" description="Disordered" evidence="9">
    <location>
        <begin position="30"/>
        <end position="115"/>
    </location>
</feature>
<keyword evidence="5 7" id="KW-0371">Homeobox</keyword>
<dbReference type="SUPFAM" id="SSF46689">
    <property type="entry name" value="Homeodomain-like"/>
    <property type="match status" value="1"/>
</dbReference>
<dbReference type="InterPro" id="IPR009057">
    <property type="entry name" value="Homeodomain-like_sf"/>
</dbReference>
<protein>
    <recommendedName>
        <fullName evidence="10">Homeobox domain-containing protein</fullName>
    </recommendedName>
</protein>
<dbReference type="Pfam" id="PF00046">
    <property type="entry name" value="Homeodomain"/>
    <property type="match status" value="1"/>
</dbReference>
<accession>A0A8D0DWR7</accession>
<dbReference type="GO" id="GO:0000981">
    <property type="term" value="F:DNA-binding transcription factor activity, RNA polymerase II-specific"/>
    <property type="evidence" value="ECO:0007669"/>
    <property type="project" value="InterPro"/>
</dbReference>
<dbReference type="Proteomes" id="UP000694421">
    <property type="component" value="Unplaced"/>
</dbReference>
<comment type="subcellular location">
    <subcellularLocation>
        <location evidence="1 7 8">Nucleus</location>
    </subcellularLocation>
</comment>
<evidence type="ECO:0000259" key="10">
    <source>
        <dbReference type="PROSITE" id="PS50071"/>
    </source>
</evidence>
<dbReference type="Gene3D" id="1.10.10.60">
    <property type="entry name" value="Homeodomain-like"/>
    <property type="match status" value="1"/>
</dbReference>
<dbReference type="CDD" id="cd00086">
    <property type="entry name" value="homeodomain"/>
    <property type="match status" value="1"/>
</dbReference>
<dbReference type="AlphaFoldDB" id="A0A8D0DWR7"/>
<evidence type="ECO:0000256" key="1">
    <source>
        <dbReference type="ARBA" id="ARBA00004123"/>
    </source>
</evidence>
<dbReference type="InterPro" id="IPR050649">
    <property type="entry name" value="Paired_Homeobox_TFs"/>
</dbReference>
<dbReference type="SMART" id="SM00389">
    <property type="entry name" value="HOX"/>
    <property type="match status" value="1"/>
</dbReference>
<reference evidence="11" key="1">
    <citation type="submission" date="2025-08" db="UniProtKB">
        <authorList>
            <consortium name="Ensembl"/>
        </authorList>
    </citation>
    <scope>IDENTIFICATION</scope>
</reference>
<dbReference type="PANTHER" id="PTHR24329:SF340">
    <property type="entry name" value="ARISTALESS RELATED HOMEOBOX"/>
    <property type="match status" value="1"/>
</dbReference>
<comment type="similarity">
    <text evidence="2">Belongs to the paired homeobox family. Bicoid subfamily.</text>
</comment>
<feature type="compositionally biased region" description="Basic and acidic residues" evidence="9">
    <location>
        <begin position="43"/>
        <end position="52"/>
    </location>
</feature>
<evidence type="ECO:0000256" key="9">
    <source>
        <dbReference type="SAM" id="MobiDB-lite"/>
    </source>
</evidence>
<dbReference type="InterPro" id="IPR001356">
    <property type="entry name" value="HD"/>
</dbReference>
<dbReference type="FunFam" id="1.10.10.60:FF:000102">
    <property type="entry name" value="Aristaless related homeobox"/>
    <property type="match status" value="1"/>
</dbReference>
<proteinExistence type="inferred from homology"/>
<evidence type="ECO:0000256" key="8">
    <source>
        <dbReference type="RuleBase" id="RU000682"/>
    </source>
</evidence>
<dbReference type="Ensembl" id="ENSSMRT00000026839.1">
    <property type="protein sequence ID" value="ENSSMRP00000022953.1"/>
    <property type="gene ID" value="ENSSMRG00000017811.1"/>
</dbReference>
<reference evidence="11" key="2">
    <citation type="submission" date="2025-09" db="UniProtKB">
        <authorList>
            <consortium name="Ensembl"/>
        </authorList>
    </citation>
    <scope>IDENTIFICATION</scope>
</reference>
<evidence type="ECO:0000313" key="11">
    <source>
        <dbReference type="Ensembl" id="ENSSMRP00000022953.1"/>
    </source>
</evidence>
<name>A0A8D0DWR7_SALMN</name>